<name>A0ABD0N418_CIRMR</name>
<gene>
    <name evidence="2" type="ORF">M9458_048120</name>
</gene>
<comment type="caution">
    <text evidence="2">The sequence shown here is derived from an EMBL/GenBank/DDBJ whole genome shotgun (WGS) entry which is preliminary data.</text>
</comment>
<accession>A0ABD0N418</accession>
<dbReference type="Proteomes" id="UP001529510">
    <property type="component" value="Unassembled WGS sequence"/>
</dbReference>
<evidence type="ECO:0000313" key="3">
    <source>
        <dbReference type="Proteomes" id="UP001529510"/>
    </source>
</evidence>
<proteinExistence type="predicted"/>
<evidence type="ECO:0000313" key="2">
    <source>
        <dbReference type="EMBL" id="KAL0156874.1"/>
    </source>
</evidence>
<reference evidence="2 3" key="1">
    <citation type="submission" date="2024-05" db="EMBL/GenBank/DDBJ databases">
        <title>Genome sequencing and assembly of Indian major carp, Cirrhinus mrigala (Hamilton, 1822).</title>
        <authorList>
            <person name="Mohindra V."/>
            <person name="Chowdhury L.M."/>
            <person name="Lal K."/>
            <person name="Jena J.K."/>
        </authorList>
    </citation>
    <scope>NUCLEOTIDE SEQUENCE [LARGE SCALE GENOMIC DNA]</scope>
    <source>
        <strain evidence="2">CM1030</strain>
        <tissue evidence="2">Blood</tissue>
    </source>
</reference>
<dbReference type="AlphaFoldDB" id="A0ABD0N418"/>
<dbReference type="EMBL" id="JAMKFB020000024">
    <property type="protein sequence ID" value="KAL0156874.1"/>
    <property type="molecule type" value="Genomic_DNA"/>
</dbReference>
<sequence>RGIALSKTAPRTLCSSQTIHTTRTAASARFSKLDRHTCAASLATYIEWVLVSRNSPLTVDFAEDNTSPTLDPEPSQPSPRFTKHEPEPTADGEPEPSATYEPSPKGATVLRIAPEPEPITSDQVREPATSHATVEVTVEREGAEGSPAHCTIAKGERKLDRGLWYFEQDLIDFNEDISADMPPLIPPSSELSTVN</sequence>
<organism evidence="2 3">
    <name type="scientific">Cirrhinus mrigala</name>
    <name type="common">Mrigala</name>
    <dbReference type="NCBI Taxonomy" id="683832"/>
    <lineage>
        <taxon>Eukaryota</taxon>
        <taxon>Metazoa</taxon>
        <taxon>Chordata</taxon>
        <taxon>Craniata</taxon>
        <taxon>Vertebrata</taxon>
        <taxon>Euteleostomi</taxon>
        <taxon>Actinopterygii</taxon>
        <taxon>Neopterygii</taxon>
        <taxon>Teleostei</taxon>
        <taxon>Ostariophysi</taxon>
        <taxon>Cypriniformes</taxon>
        <taxon>Cyprinidae</taxon>
        <taxon>Labeoninae</taxon>
        <taxon>Labeonini</taxon>
        <taxon>Cirrhinus</taxon>
    </lineage>
</organism>
<keyword evidence="3" id="KW-1185">Reference proteome</keyword>
<feature type="region of interest" description="Disordered" evidence="1">
    <location>
        <begin position="62"/>
        <end position="104"/>
    </location>
</feature>
<protein>
    <submittedName>
        <fullName evidence="2">Uncharacterized protein</fullName>
    </submittedName>
</protein>
<evidence type="ECO:0000256" key="1">
    <source>
        <dbReference type="SAM" id="MobiDB-lite"/>
    </source>
</evidence>
<feature type="non-terminal residue" evidence="2">
    <location>
        <position position="1"/>
    </location>
</feature>